<gene>
    <name evidence="1" type="ORF">I4J41_06935</name>
</gene>
<proteinExistence type="predicted"/>
<protein>
    <recommendedName>
        <fullName evidence="3">Terminase small subunit</fullName>
    </recommendedName>
</protein>
<dbReference type="GeneID" id="97331465"/>
<dbReference type="RefSeq" id="WP_081356870.1">
    <property type="nucleotide sequence ID" value="NZ_CP157823.1"/>
</dbReference>
<evidence type="ECO:0000313" key="2">
    <source>
        <dbReference type="Proteomes" id="UP000615580"/>
    </source>
</evidence>
<dbReference type="Proteomes" id="UP000615580">
    <property type="component" value="Unassembled WGS sequence"/>
</dbReference>
<keyword evidence="2" id="KW-1185">Reference proteome</keyword>
<evidence type="ECO:0000313" key="1">
    <source>
        <dbReference type="EMBL" id="MBG9354341.1"/>
    </source>
</evidence>
<dbReference type="Pfam" id="PF25673">
    <property type="entry name" value="Terminase_7"/>
    <property type="match status" value="1"/>
</dbReference>
<dbReference type="EMBL" id="JADQUG010000024">
    <property type="protein sequence ID" value="MBG9354341.1"/>
    <property type="molecule type" value="Genomic_DNA"/>
</dbReference>
<sequence length="117" mass="13093">MKDLPATAKAKPPRVSPNWHPLMKDWFRSLKESGQSAFYEPSDWQTARLLAEVMSQELNSGEAVKASMLAEFNRAAAALLTTEGERRRLRVELQAGESSAGDDVVVSTMENYRNMFS</sequence>
<dbReference type="InterPro" id="IPR057972">
    <property type="entry name" value="Terminase_7"/>
</dbReference>
<comment type="caution">
    <text evidence="1">The sequence shown here is derived from an EMBL/GenBank/DDBJ whole genome shotgun (WGS) entry which is preliminary data.</text>
</comment>
<evidence type="ECO:0008006" key="3">
    <source>
        <dbReference type="Google" id="ProtNLM"/>
    </source>
</evidence>
<name>A0ABS0LCE2_9CORY</name>
<accession>A0ABS0LCE2</accession>
<organism evidence="1 2">
    <name type="scientific">Corynebacterium belfantii</name>
    <dbReference type="NCBI Taxonomy" id="2014537"/>
    <lineage>
        <taxon>Bacteria</taxon>
        <taxon>Bacillati</taxon>
        <taxon>Actinomycetota</taxon>
        <taxon>Actinomycetes</taxon>
        <taxon>Mycobacteriales</taxon>
        <taxon>Corynebacteriaceae</taxon>
        <taxon>Corynebacterium</taxon>
    </lineage>
</organism>
<reference evidence="1 2" key="1">
    <citation type="journal article" date="2020" name="J. Clin. Microbiol.">
        <title>Assessing the Genetic Diversity of Austrian Corynebacterium diphtheriae Clinical Isolates, 2011-2019.</title>
        <authorList>
            <person name="Schaeffer J."/>
            <person name="Huhulescu S."/>
            <person name="Stoeger A."/>
            <person name="Allerberger F."/>
            <person name="Ruppitsch W."/>
        </authorList>
    </citation>
    <scope>NUCLEOTIDE SEQUENCE [LARGE SCALE GENOMIC DNA]</scope>
    <source>
        <strain evidence="1 2">04-17</strain>
    </source>
</reference>